<protein>
    <submittedName>
        <fullName evidence="1">Uncharacterized protein</fullName>
    </submittedName>
</protein>
<dbReference type="AlphaFoldDB" id="A8P989"/>
<proteinExistence type="predicted"/>
<gene>
    <name evidence="1" type="ORF">Bm1_19630</name>
</gene>
<dbReference type="EMBL" id="DS238893">
    <property type="protein sequence ID" value="EDP35772.1"/>
    <property type="molecule type" value="Genomic_DNA"/>
</dbReference>
<accession>A8P989</accession>
<reference evidence="1" key="1">
    <citation type="journal article" date="2007" name="Science">
        <title>Draft genome of the filarial nematode parasite Brugia malayi.</title>
        <authorList>
            <person name="Ghedin E."/>
            <person name="Wang S."/>
            <person name="Spiro D."/>
            <person name="Caler E."/>
            <person name="Zhao Q."/>
            <person name="Crabtree J."/>
            <person name="Allen J.E."/>
            <person name="Delcher A.L."/>
            <person name="Guiliano D.B."/>
            <person name="Miranda-Saavedra D."/>
            <person name="Angiuoli S.V."/>
            <person name="Creasy T."/>
            <person name="Amedeo P."/>
            <person name="Haas B."/>
            <person name="El-Sayed N.M."/>
            <person name="Wortman J.R."/>
            <person name="Feldblyum T."/>
            <person name="Tallon L."/>
            <person name="Schatz M."/>
            <person name="Shumway M."/>
            <person name="Koo H."/>
            <person name="Salzberg S.L."/>
            <person name="Schobel S."/>
            <person name="Pertea M."/>
            <person name="Pop M."/>
            <person name="White O."/>
            <person name="Barton G.J."/>
            <person name="Carlow C.K."/>
            <person name="Crawford M.J."/>
            <person name="Daub J."/>
            <person name="Dimmic M.W."/>
            <person name="Estes C.F."/>
            <person name="Foster J.M."/>
            <person name="Ganatra M."/>
            <person name="Gregory W.F."/>
            <person name="Johnson N.M."/>
            <person name="Jin J."/>
            <person name="Komuniecki R."/>
            <person name="Korf I."/>
            <person name="Kumar S."/>
            <person name="Laney S."/>
            <person name="Li B.W."/>
            <person name="Li W."/>
            <person name="Lindblom T.H."/>
            <person name="Lustigman S."/>
            <person name="Ma D."/>
            <person name="Maina C.V."/>
            <person name="Martin D.M."/>
            <person name="McCarter J.P."/>
            <person name="McReynolds L."/>
            <person name="Mitreva M."/>
            <person name="Nutman T.B."/>
            <person name="Parkinson J."/>
            <person name="Peregrin-Alvarez J.M."/>
            <person name="Poole C."/>
            <person name="Ren Q."/>
            <person name="Saunders L."/>
            <person name="Sluder A.E."/>
            <person name="Smith K."/>
            <person name="Stanke M."/>
            <person name="Unnasch T.R."/>
            <person name="Ware J."/>
            <person name="Wei A.D."/>
            <person name="Weil G."/>
            <person name="Williams D.J."/>
            <person name="Zhang Y."/>
            <person name="Williams S.A."/>
            <person name="Fraser-Liggett C."/>
            <person name="Slatko B."/>
            <person name="Blaxter M.L."/>
            <person name="Scott A.L."/>
        </authorList>
    </citation>
    <scope>NUCLEOTIDE SEQUENCE [LARGE SCALE GENOMIC DNA]</scope>
</reference>
<organism evidence="1">
    <name type="scientific">Brugia malayi</name>
    <name type="common">Filarial nematode worm</name>
    <dbReference type="NCBI Taxonomy" id="6279"/>
    <lineage>
        <taxon>Eukaryota</taxon>
        <taxon>Metazoa</taxon>
        <taxon>Ecdysozoa</taxon>
        <taxon>Nematoda</taxon>
        <taxon>Chromadorea</taxon>
        <taxon>Rhabditida</taxon>
        <taxon>Spirurina</taxon>
        <taxon>Spiruromorpha</taxon>
        <taxon>Filarioidea</taxon>
        <taxon>Onchocercidae</taxon>
        <taxon>Brugia</taxon>
    </lineage>
</organism>
<sequence>MYQFRRYFVKAKKQIWNVRSEDISQYG</sequence>
<evidence type="ECO:0000313" key="1">
    <source>
        <dbReference type="EMBL" id="EDP35772.1"/>
    </source>
</evidence>
<name>A8P989_BRUMA</name>